<name>A0A0F9F3M0_9ZZZZ</name>
<gene>
    <name evidence="1" type="ORF">LCGC14_1998950</name>
</gene>
<reference evidence="1" key="1">
    <citation type="journal article" date="2015" name="Nature">
        <title>Complex archaea that bridge the gap between prokaryotes and eukaryotes.</title>
        <authorList>
            <person name="Spang A."/>
            <person name="Saw J.H."/>
            <person name="Jorgensen S.L."/>
            <person name="Zaremba-Niedzwiedzka K."/>
            <person name="Martijn J."/>
            <person name="Lind A.E."/>
            <person name="van Eijk R."/>
            <person name="Schleper C."/>
            <person name="Guy L."/>
            <person name="Ettema T.J."/>
        </authorList>
    </citation>
    <scope>NUCLEOTIDE SEQUENCE</scope>
</reference>
<evidence type="ECO:0000313" key="1">
    <source>
        <dbReference type="EMBL" id="KKL81019.1"/>
    </source>
</evidence>
<comment type="caution">
    <text evidence="1">The sequence shown here is derived from an EMBL/GenBank/DDBJ whole genome shotgun (WGS) entry which is preliminary data.</text>
</comment>
<dbReference type="AlphaFoldDB" id="A0A0F9F3M0"/>
<proteinExistence type="predicted"/>
<organism evidence="1">
    <name type="scientific">marine sediment metagenome</name>
    <dbReference type="NCBI Taxonomy" id="412755"/>
    <lineage>
        <taxon>unclassified sequences</taxon>
        <taxon>metagenomes</taxon>
        <taxon>ecological metagenomes</taxon>
    </lineage>
</organism>
<accession>A0A0F9F3M0</accession>
<protein>
    <submittedName>
        <fullName evidence="1">Uncharacterized protein</fullName>
    </submittedName>
</protein>
<dbReference type="EMBL" id="LAZR01022685">
    <property type="protein sequence ID" value="KKL81019.1"/>
    <property type="molecule type" value="Genomic_DNA"/>
</dbReference>
<sequence length="89" mass="9625">MTNQTVNEITITAQNIFDNASGALEAMNNATTRDECIAAQDAQQAATDHSRTFKAELNNMIADGMSNTAIKAACNEFITEVLTNEGWII</sequence>